<dbReference type="OrthoDB" id="56323at2"/>
<keyword evidence="2" id="KW-1185">Reference proteome</keyword>
<proteinExistence type="predicted"/>
<evidence type="ECO:0000313" key="2">
    <source>
        <dbReference type="Proteomes" id="UP000252100"/>
    </source>
</evidence>
<dbReference type="KEGG" id="rue:DT065_05835"/>
<dbReference type="Proteomes" id="UP000252100">
    <property type="component" value="Chromosome"/>
</dbReference>
<accession>A0A345BXA6</accession>
<dbReference type="RefSeq" id="WP_114371636.1">
    <property type="nucleotide sequence ID" value="NZ_CP031092.1"/>
</dbReference>
<dbReference type="EMBL" id="CP031092">
    <property type="protein sequence ID" value="AXF55587.1"/>
    <property type="molecule type" value="Genomic_DNA"/>
</dbReference>
<dbReference type="Gene3D" id="3.90.660.10">
    <property type="match status" value="1"/>
</dbReference>
<dbReference type="AlphaFoldDB" id="A0A345BXA6"/>
<name>A0A345BXA6_9BACI</name>
<organism evidence="1 2">
    <name type="scientific">Salicibibacter kimchii</name>
    <dbReference type="NCBI Taxonomy" id="2099786"/>
    <lineage>
        <taxon>Bacteria</taxon>
        <taxon>Bacillati</taxon>
        <taxon>Bacillota</taxon>
        <taxon>Bacilli</taxon>
        <taxon>Bacillales</taxon>
        <taxon>Bacillaceae</taxon>
        <taxon>Salicibibacter</taxon>
    </lineage>
</organism>
<gene>
    <name evidence="1" type="ORF">DT065_05835</name>
</gene>
<sequence length="92" mass="10808">MYQEALNSYMDGAVIKASWVYKHPLWHNHLVNGKEKRIQEIVYTDPKGVVVMDSSKRGEEHRLTMFIGADETKKFDQQGEERQRRMANQLLT</sequence>
<reference evidence="1 2" key="1">
    <citation type="journal article" date="2018" name="J. Microbiol.">
        <title>Salicibibacter kimchii gen. nov., sp. nov., a moderately halophilic and alkalitolerant bacterium in the family Bacillaceae, isolated from kimchi.</title>
        <authorList>
            <person name="Jang J.Y."/>
            <person name="Oh Y.J."/>
            <person name="Lim S.K."/>
            <person name="Park H.K."/>
            <person name="Lee C."/>
            <person name="Kim J.Y."/>
            <person name="Lee M.A."/>
            <person name="Choi H.J."/>
        </authorList>
    </citation>
    <scope>NUCLEOTIDE SEQUENCE [LARGE SCALE GENOMIC DNA]</scope>
    <source>
        <strain evidence="1 2">NKC1-1</strain>
    </source>
</reference>
<evidence type="ECO:0000313" key="1">
    <source>
        <dbReference type="EMBL" id="AXF55587.1"/>
    </source>
</evidence>
<protein>
    <submittedName>
        <fullName evidence="1">Uncharacterized protein</fullName>
    </submittedName>
</protein>